<dbReference type="Proteomes" id="UP001385951">
    <property type="component" value="Unassembled WGS sequence"/>
</dbReference>
<organism evidence="2 3">
    <name type="scientific">Cerrena zonata</name>
    <dbReference type="NCBI Taxonomy" id="2478898"/>
    <lineage>
        <taxon>Eukaryota</taxon>
        <taxon>Fungi</taxon>
        <taxon>Dikarya</taxon>
        <taxon>Basidiomycota</taxon>
        <taxon>Agaricomycotina</taxon>
        <taxon>Agaricomycetes</taxon>
        <taxon>Polyporales</taxon>
        <taxon>Cerrenaceae</taxon>
        <taxon>Cerrena</taxon>
    </lineage>
</organism>
<feature type="transmembrane region" description="Helical" evidence="1">
    <location>
        <begin position="167"/>
        <end position="189"/>
    </location>
</feature>
<accession>A0AAW0FQD7</accession>
<proteinExistence type="predicted"/>
<dbReference type="Gene3D" id="2.60.120.260">
    <property type="entry name" value="Galactose-binding domain-like"/>
    <property type="match status" value="1"/>
</dbReference>
<dbReference type="EMBL" id="JASBNA010000032">
    <property type="protein sequence ID" value="KAK7683081.1"/>
    <property type="molecule type" value="Genomic_DNA"/>
</dbReference>
<gene>
    <name evidence="2" type="ORF">QCA50_013754</name>
</gene>
<keyword evidence="3" id="KW-1185">Reference proteome</keyword>
<protein>
    <submittedName>
        <fullName evidence="2">Uncharacterized protein</fullName>
    </submittedName>
</protein>
<evidence type="ECO:0000256" key="1">
    <source>
        <dbReference type="SAM" id="Phobius"/>
    </source>
</evidence>
<evidence type="ECO:0000313" key="2">
    <source>
        <dbReference type="EMBL" id="KAK7683081.1"/>
    </source>
</evidence>
<comment type="caution">
    <text evidence="2">The sequence shown here is derived from an EMBL/GenBank/DDBJ whole genome shotgun (WGS) entry which is preliminary data.</text>
</comment>
<reference evidence="2 3" key="1">
    <citation type="submission" date="2022-09" db="EMBL/GenBank/DDBJ databases">
        <authorList>
            <person name="Palmer J.M."/>
        </authorList>
    </citation>
    <scope>NUCLEOTIDE SEQUENCE [LARGE SCALE GENOMIC DNA]</scope>
    <source>
        <strain evidence="2 3">DSM 7382</strain>
    </source>
</reference>
<keyword evidence="1" id="KW-0472">Membrane</keyword>
<dbReference type="AlphaFoldDB" id="A0AAW0FQD7"/>
<evidence type="ECO:0000313" key="3">
    <source>
        <dbReference type="Proteomes" id="UP001385951"/>
    </source>
</evidence>
<keyword evidence="1" id="KW-1133">Transmembrane helix</keyword>
<sequence length="203" mass="22348">MLYRRQEVTDTPATISLDSQYVLLQPSSAWGNVSNFACAEETTTNHFTNQVGAYGVFSFVGDRIVLNGIKTPAGGSLQITFGGGSQTFNQNLTSSSATSECAVLFDHNLVNGTHSVQMTLQAQDDTNRNSSTPELHLFDIQYFFPTIEPTVVPNTDTNHGFTSTSNIYLITLPIIFGFSFLLAGTLFAYKTVKRTIFRFRYPG</sequence>
<name>A0AAW0FQD7_9APHY</name>
<keyword evidence="1" id="KW-0812">Transmembrane</keyword>